<evidence type="ECO:0000256" key="1">
    <source>
        <dbReference type="SAM" id="MobiDB-lite"/>
    </source>
</evidence>
<dbReference type="AlphaFoldDB" id="A0AAD9AKG8"/>
<dbReference type="EMBL" id="JAQOWY010000126">
    <property type="protein sequence ID" value="KAK1850148.1"/>
    <property type="molecule type" value="Genomic_DNA"/>
</dbReference>
<sequence>MMKRGRAGGPPNPAKRSNPFLRPSTLDNLLHETLNNPSFDHISNQILDNFRLRSFLSKRTSHTPCLPLRAKPSSRLSSTARSLPRSPATMSSSSSTPCTRSALARRSPMPPSPACST</sequence>
<keyword evidence="3" id="KW-1185">Reference proteome</keyword>
<evidence type="ECO:0000313" key="3">
    <source>
        <dbReference type="Proteomes" id="UP001243330"/>
    </source>
</evidence>
<dbReference type="Proteomes" id="UP001243330">
    <property type="component" value="Unassembled WGS sequence"/>
</dbReference>
<reference evidence="2" key="1">
    <citation type="submission" date="2023-01" db="EMBL/GenBank/DDBJ databases">
        <title>Colletotrichum chrysophilum M932 genome sequence.</title>
        <authorList>
            <person name="Baroncelli R."/>
        </authorList>
    </citation>
    <scope>NUCLEOTIDE SEQUENCE</scope>
    <source>
        <strain evidence="2">M932</strain>
    </source>
</reference>
<comment type="caution">
    <text evidence="2">The sequence shown here is derived from an EMBL/GenBank/DDBJ whole genome shotgun (WGS) entry which is preliminary data.</text>
</comment>
<feature type="compositionally biased region" description="Pro residues" evidence="1">
    <location>
        <begin position="108"/>
        <end position="117"/>
    </location>
</feature>
<feature type="region of interest" description="Disordered" evidence="1">
    <location>
        <begin position="1"/>
        <end position="24"/>
    </location>
</feature>
<organism evidence="2 3">
    <name type="scientific">Colletotrichum chrysophilum</name>
    <dbReference type="NCBI Taxonomy" id="1836956"/>
    <lineage>
        <taxon>Eukaryota</taxon>
        <taxon>Fungi</taxon>
        <taxon>Dikarya</taxon>
        <taxon>Ascomycota</taxon>
        <taxon>Pezizomycotina</taxon>
        <taxon>Sordariomycetes</taxon>
        <taxon>Hypocreomycetidae</taxon>
        <taxon>Glomerellales</taxon>
        <taxon>Glomerellaceae</taxon>
        <taxon>Colletotrichum</taxon>
        <taxon>Colletotrichum gloeosporioides species complex</taxon>
    </lineage>
</organism>
<protein>
    <submittedName>
        <fullName evidence="2">Uncharacterized protein</fullName>
    </submittedName>
</protein>
<accession>A0AAD9AKG8</accession>
<gene>
    <name evidence="2" type="ORF">CCHR01_07224</name>
</gene>
<proteinExistence type="predicted"/>
<feature type="compositionally biased region" description="Low complexity" evidence="1">
    <location>
        <begin position="82"/>
        <end position="102"/>
    </location>
</feature>
<name>A0AAD9AKG8_9PEZI</name>
<evidence type="ECO:0000313" key="2">
    <source>
        <dbReference type="EMBL" id="KAK1850148.1"/>
    </source>
</evidence>
<feature type="region of interest" description="Disordered" evidence="1">
    <location>
        <begin position="61"/>
        <end position="117"/>
    </location>
</feature>